<evidence type="ECO:0000313" key="2">
    <source>
        <dbReference type="Proteomes" id="UP001056120"/>
    </source>
</evidence>
<evidence type="ECO:0000313" key="1">
    <source>
        <dbReference type="EMBL" id="KAI3806960.1"/>
    </source>
</evidence>
<comment type="caution">
    <text evidence="1">The sequence shown here is derived from an EMBL/GenBank/DDBJ whole genome shotgun (WGS) entry which is preliminary data.</text>
</comment>
<keyword evidence="2" id="KW-1185">Reference proteome</keyword>
<reference evidence="2" key="1">
    <citation type="journal article" date="2022" name="Mol. Ecol. Resour.">
        <title>The genomes of chicory, endive, great burdock and yacon provide insights into Asteraceae palaeo-polyploidization history and plant inulin production.</title>
        <authorList>
            <person name="Fan W."/>
            <person name="Wang S."/>
            <person name="Wang H."/>
            <person name="Wang A."/>
            <person name="Jiang F."/>
            <person name="Liu H."/>
            <person name="Zhao H."/>
            <person name="Xu D."/>
            <person name="Zhang Y."/>
        </authorList>
    </citation>
    <scope>NUCLEOTIDE SEQUENCE [LARGE SCALE GENOMIC DNA]</scope>
    <source>
        <strain evidence="2">cv. Yunnan</strain>
    </source>
</reference>
<reference evidence="1 2" key="2">
    <citation type="journal article" date="2022" name="Mol. Ecol. Resour.">
        <title>The genomes of chicory, endive, great burdock and yacon provide insights into Asteraceae paleo-polyploidization history and plant inulin production.</title>
        <authorList>
            <person name="Fan W."/>
            <person name="Wang S."/>
            <person name="Wang H."/>
            <person name="Wang A."/>
            <person name="Jiang F."/>
            <person name="Liu H."/>
            <person name="Zhao H."/>
            <person name="Xu D."/>
            <person name="Zhang Y."/>
        </authorList>
    </citation>
    <scope>NUCLEOTIDE SEQUENCE [LARGE SCALE GENOMIC DNA]</scope>
    <source>
        <strain evidence="2">cv. Yunnan</strain>
        <tissue evidence="1">Leaves</tissue>
    </source>
</reference>
<sequence length="83" mass="9165">MFLPQSSLIFFDCPTFANLFSICARDVIAPTVAVVAPVIMPSRRLTTVQSSPPISFLLYCEQKSNMELKCAEKVMEKVAKGHA</sequence>
<dbReference type="EMBL" id="CM042025">
    <property type="protein sequence ID" value="KAI3806960.1"/>
    <property type="molecule type" value="Genomic_DNA"/>
</dbReference>
<gene>
    <name evidence="1" type="ORF">L1987_22880</name>
</gene>
<accession>A0ACB9IHU6</accession>
<organism evidence="1 2">
    <name type="scientific">Smallanthus sonchifolius</name>
    <dbReference type="NCBI Taxonomy" id="185202"/>
    <lineage>
        <taxon>Eukaryota</taxon>
        <taxon>Viridiplantae</taxon>
        <taxon>Streptophyta</taxon>
        <taxon>Embryophyta</taxon>
        <taxon>Tracheophyta</taxon>
        <taxon>Spermatophyta</taxon>
        <taxon>Magnoliopsida</taxon>
        <taxon>eudicotyledons</taxon>
        <taxon>Gunneridae</taxon>
        <taxon>Pentapetalae</taxon>
        <taxon>asterids</taxon>
        <taxon>campanulids</taxon>
        <taxon>Asterales</taxon>
        <taxon>Asteraceae</taxon>
        <taxon>Asteroideae</taxon>
        <taxon>Heliantheae alliance</taxon>
        <taxon>Millerieae</taxon>
        <taxon>Smallanthus</taxon>
    </lineage>
</organism>
<protein>
    <submittedName>
        <fullName evidence="1">Uncharacterized protein</fullName>
    </submittedName>
</protein>
<name>A0ACB9IHU6_9ASTR</name>
<dbReference type="Proteomes" id="UP001056120">
    <property type="component" value="Linkage Group LG08"/>
</dbReference>
<proteinExistence type="predicted"/>